<name>A0A645DPZ6_9ZZZZ</name>
<accession>A0A645DPZ6</accession>
<protein>
    <submittedName>
        <fullName evidence="1">Uncharacterized protein</fullName>
    </submittedName>
</protein>
<comment type="caution">
    <text evidence="1">The sequence shown here is derived from an EMBL/GenBank/DDBJ whole genome shotgun (WGS) entry which is preliminary data.</text>
</comment>
<evidence type="ECO:0000313" key="1">
    <source>
        <dbReference type="EMBL" id="MPM91299.1"/>
    </source>
</evidence>
<reference evidence="1" key="1">
    <citation type="submission" date="2019-08" db="EMBL/GenBank/DDBJ databases">
        <authorList>
            <person name="Kucharzyk K."/>
            <person name="Murdoch R.W."/>
            <person name="Higgins S."/>
            <person name="Loffler F."/>
        </authorList>
    </citation>
    <scope>NUCLEOTIDE SEQUENCE</scope>
</reference>
<proteinExistence type="predicted"/>
<dbReference type="AlphaFoldDB" id="A0A645DPZ6"/>
<sequence>MHAQLAYNHIIWSVEKVRPVTLGTGRQELWPVQLHNWISFTGWLGISGRTEWTDLLDSDSPQAAKELAALCQHFLRVAPELLAGLSV</sequence>
<dbReference type="EMBL" id="VSSQ01038380">
    <property type="protein sequence ID" value="MPM91299.1"/>
    <property type="molecule type" value="Genomic_DNA"/>
</dbReference>
<gene>
    <name evidence="1" type="ORF">SDC9_138427</name>
</gene>
<organism evidence="1">
    <name type="scientific">bioreactor metagenome</name>
    <dbReference type="NCBI Taxonomy" id="1076179"/>
    <lineage>
        <taxon>unclassified sequences</taxon>
        <taxon>metagenomes</taxon>
        <taxon>ecological metagenomes</taxon>
    </lineage>
</organism>